<dbReference type="Gene3D" id="3.30.450.20">
    <property type="entry name" value="PAS domain"/>
    <property type="match status" value="1"/>
</dbReference>
<dbReference type="InterPro" id="IPR035919">
    <property type="entry name" value="EAL_sf"/>
</dbReference>
<dbReference type="InterPro" id="IPR052155">
    <property type="entry name" value="Biofilm_reg_signaling"/>
</dbReference>
<dbReference type="InterPro" id="IPR000014">
    <property type="entry name" value="PAS"/>
</dbReference>
<evidence type="ECO:0000313" key="5">
    <source>
        <dbReference type="EMBL" id="AEI41020.1"/>
    </source>
</evidence>
<dbReference type="InterPro" id="IPR029787">
    <property type="entry name" value="Nucleotide_cyclase"/>
</dbReference>
<dbReference type="SMART" id="SM00267">
    <property type="entry name" value="GGDEF"/>
    <property type="match status" value="1"/>
</dbReference>
<dbReference type="SMART" id="SM00052">
    <property type="entry name" value="EAL"/>
    <property type="match status" value="1"/>
</dbReference>
<evidence type="ECO:0000259" key="3">
    <source>
        <dbReference type="PROSITE" id="PS50883"/>
    </source>
</evidence>
<feature type="domain" description="GGDEF" evidence="4">
    <location>
        <begin position="351"/>
        <end position="484"/>
    </location>
</feature>
<sequence>MSGIPKDYITASRRFCAEVGMDAKVIPAPAVVMTEEELEAKRKEYDEILSVVQFFGNKVLDSLKGTPLLFSVADEKGFILQMMGDETIKSMVNELGIRPGVQFTEETMGTNVVSLSLKYSGHPIELIGPDHYHEYLHTSACYAVAFRYTDNNNLLGSLSIMTAIDFKNPLMITMLSTTIDSIERELLLRKQNRKLNIMNQIMLQNTRNGIIITDKEGVITDFNQFAQELTGLTIEETVDKPVLCLDPMGGFIHSVIEEGKQYEDIQIEFGSRDGSRHKNVCLFDAFPIYDEFGRLIGAFGQFRNITDRYEAEERYNYLANHDDLTDLPNRRYYKMKLHSMIEQAQMGLHPYQIAVIYLDLDRFKLVNDTLGHTNGDMLLKLVVDRLKSLLGPGDLIARMGGDEFMFMLPGIQSAEEVTSRVENILRLFRQPFNMNGYEFHITASIGIAMYPDDGLDIEMLMIHADTAMYKAKERGKNQYLLYSSDMQTRSHEKIRMETSLRRALENNEFVLYYQPQIDIRSGRVKGVEALVRWQHPERGIVSPFEFIPLAEETGLIIPLDQWVLRTACHQNKKWQDMGLAPLRIAVNLSSQQFAKDSLVDIVQEILQESGLDPQYLELEITETMTMDVEHTIPTLEKLHALGVQISIDDFGTGYSSLNYLKKFSIDRLKIDQSFVRDIMFDAHDSDIVGTIIAMAHGMGLEVIAEGVEDAGQLQFLRNQNCNEVQGYYYSKPIPAEEFESKYEQLQHLAKSNNG</sequence>
<gene>
    <name evidence="5" type="ordered locus">KNP414_02459</name>
</gene>
<evidence type="ECO:0000313" key="6">
    <source>
        <dbReference type="Proteomes" id="UP000006620"/>
    </source>
</evidence>
<reference evidence="5 6" key="2">
    <citation type="journal article" date="2013" name="Genome Announc.">
        <title>Genome Sequence of Growth-Improving Paenibacillus mucilaginosus Strain KNP414.</title>
        <authorList>
            <person name="Lu J.J."/>
            <person name="Wang J.F."/>
            <person name="Hu X.F."/>
        </authorList>
    </citation>
    <scope>NUCLEOTIDE SEQUENCE [LARGE SCALE GENOMIC DNA]</scope>
    <source>
        <strain evidence="5 6">KNP414</strain>
    </source>
</reference>
<reference evidence="6" key="1">
    <citation type="submission" date="2011-06" db="EMBL/GenBank/DDBJ databases">
        <title>Complete genome sequence of Paenibacillus mucilaginosus KNP414.</title>
        <authorList>
            <person name="Wang J."/>
            <person name="Hu S."/>
            <person name="Hu X."/>
            <person name="Zhang B."/>
            <person name="Dong D."/>
            <person name="Zhang S."/>
            <person name="Zhao K."/>
            <person name="Wu D."/>
        </authorList>
    </citation>
    <scope>NUCLEOTIDE SEQUENCE [LARGE SCALE GENOMIC DNA]</scope>
    <source>
        <strain evidence="6">KNP414</strain>
    </source>
</reference>
<dbReference type="FunFam" id="3.20.20.450:FF:000001">
    <property type="entry name" value="Cyclic di-GMP phosphodiesterase yahA"/>
    <property type="match status" value="1"/>
</dbReference>
<dbReference type="InterPro" id="IPR043128">
    <property type="entry name" value="Rev_trsase/Diguanyl_cyclase"/>
</dbReference>
<feature type="domain" description="PAC" evidence="2">
    <location>
        <begin position="263"/>
        <end position="317"/>
    </location>
</feature>
<name>F8F835_PAEMK</name>
<dbReference type="PATRIC" id="fig|1036673.3.peg.2220"/>
<dbReference type="PANTHER" id="PTHR44757">
    <property type="entry name" value="DIGUANYLATE CYCLASE DGCP"/>
    <property type="match status" value="1"/>
</dbReference>
<dbReference type="InterPro" id="IPR013767">
    <property type="entry name" value="PAS_fold"/>
</dbReference>
<feature type="domain" description="EAL" evidence="3">
    <location>
        <begin position="493"/>
        <end position="746"/>
    </location>
</feature>
<dbReference type="HOGENOM" id="CLU_000445_70_34_9"/>
<dbReference type="Proteomes" id="UP000006620">
    <property type="component" value="Chromosome"/>
</dbReference>
<evidence type="ECO:0000259" key="4">
    <source>
        <dbReference type="PROSITE" id="PS50887"/>
    </source>
</evidence>
<organism evidence="5 6">
    <name type="scientific">Paenibacillus mucilaginosus (strain KNP414)</name>
    <dbReference type="NCBI Taxonomy" id="1036673"/>
    <lineage>
        <taxon>Bacteria</taxon>
        <taxon>Bacillati</taxon>
        <taxon>Bacillota</taxon>
        <taxon>Bacilli</taxon>
        <taxon>Bacillales</taxon>
        <taxon>Paenibacillaceae</taxon>
        <taxon>Paenibacillus</taxon>
    </lineage>
</organism>
<dbReference type="PROSITE" id="PS50112">
    <property type="entry name" value="PAS"/>
    <property type="match status" value="1"/>
</dbReference>
<dbReference type="Gene3D" id="3.30.70.270">
    <property type="match status" value="1"/>
</dbReference>
<dbReference type="CDD" id="cd01949">
    <property type="entry name" value="GGDEF"/>
    <property type="match status" value="1"/>
</dbReference>
<dbReference type="CDD" id="cd00130">
    <property type="entry name" value="PAS"/>
    <property type="match status" value="1"/>
</dbReference>
<dbReference type="SUPFAM" id="SSF55073">
    <property type="entry name" value="Nucleotide cyclase"/>
    <property type="match status" value="1"/>
</dbReference>
<dbReference type="Gene3D" id="3.30.450.40">
    <property type="match status" value="1"/>
</dbReference>
<dbReference type="Pfam" id="PF00989">
    <property type="entry name" value="PAS"/>
    <property type="match status" value="1"/>
</dbReference>
<dbReference type="NCBIfam" id="TIGR00229">
    <property type="entry name" value="sensory_box"/>
    <property type="match status" value="1"/>
</dbReference>
<dbReference type="InterPro" id="IPR000160">
    <property type="entry name" value="GGDEF_dom"/>
</dbReference>
<dbReference type="AlphaFoldDB" id="F8F835"/>
<dbReference type="Gene3D" id="3.20.20.450">
    <property type="entry name" value="EAL domain"/>
    <property type="match status" value="1"/>
</dbReference>
<dbReference type="GO" id="GO:0006355">
    <property type="term" value="P:regulation of DNA-templated transcription"/>
    <property type="evidence" value="ECO:0007669"/>
    <property type="project" value="InterPro"/>
</dbReference>
<dbReference type="InterPro" id="IPR001633">
    <property type="entry name" value="EAL_dom"/>
</dbReference>
<evidence type="ECO:0000259" key="2">
    <source>
        <dbReference type="PROSITE" id="PS50113"/>
    </source>
</evidence>
<dbReference type="PROSITE" id="PS50887">
    <property type="entry name" value="GGDEF"/>
    <property type="match status" value="1"/>
</dbReference>
<dbReference type="InterPro" id="IPR029016">
    <property type="entry name" value="GAF-like_dom_sf"/>
</dbReference>
<dbReference type="PANTHER" id="PTHR44757:SF2">
    <property type="entry name" value="BIOFILM ARCHITECTURE MAINTENANCE PROTEIN MBAA"/>
    <property type="match status" value="1"/>
</dbReference>
<feature type="domain" description="PAS" evidence="1">
    <location>
        <begin position="202"/>
        <end position="243"/>
    </location>
</feature>
<dbReference type="InterPro" id="IPR035965">
    <property type="entry name" value="PAS-like_dom_sf"/>
</dbReference>
<dbReference type="Pfam" id="PF00563">
    <property type="entry name" value="EAL"/>
    <property type="match status" value="1"/>
</dbReference>
<dbReference type="CDD" id="cd01948">
    <property type="entry name" value="EAL"/>
    <property type="match status" value="1"/>
</dbReference>
<protein>
    <submittedName>
        <fullName evidence="5">Diguanylate cyclase/phosphodiesterase with PAS/PAC sensor(S)</fullName>
    </submittedName>
</protein>
<dbReference type="SUPFAM" id="SSF141868">
    <property type="entry name" value="EAL domain-like"/>
    <property type="match status" value="1"/>
</dbReference>
<dbReference type="EMBL" id="CP002869">
    <property type="protein sequence ID" value="AEI41020.1"/>
    <property type="molecule type" value="Genomic_DNA"/>
</dbReference>
<dbReference type="PROSITE" id="PS50113">
    <property type="entry name" value="PAC"/>
    <property type="match status" value="1"/>
</dbReference>
<dbReference type="SUPFAM" id="SSF55785">
    <property type="entry name" value="PYP-like sensor domain (PAS domain)"/>
    <property type="match status" value="1"/>
</dbReference>
<dbReference type="KEGG" id="pms:KNP414_02459"/>
<accession>F8F835</accession>
<proteinExistence type="predicted"/>
<dbReference type="NCBIfam" id="TIGR00254">
    <property type="entry name" value="GGDEF"/>
    <property type="match status" value="1"/>
</dbReference>
<dbReference type="InterPro" id="IPR000700">
    <property type="entry name" value="PAS-assoc_C"/>
</dbReference>
<dbReference type="RefSeq" id="WP_013916181.1">
    <property type="nucleotide sequence ID" value="NC_015690.1"/>
</dbReference>
<dbReference type="Pfam" id="PF00990">
    <property type="entry name" value="GGDEF"/>
    <property type="match status" value="1"/>
</dbReference>
<dbReference type="PROSITE" id="PS50883">
    <property type="entry name" value="EAL"/>
    <property type="match status" value="1"/>
</dbReference>
<evidence type="ECO:0000259" key="1">
    <source>
        <dbReference type="PROSITE" id="PS50112"/>
    </source>
</evidence>